<organism evidence="2 3">
    <name type="scientific">Vigna mungo</name>
    <name type="common">Black gram</name>
    <name type="synonym">Phaseolus mungo</name>
    <dbReference type="NCBI Taxonomy" id="3915"/>
    <lineage>
        <taxon>Eukaryota</taxon>
        <taxon>Viridiplantae</taxon>
        <taxon>Streptophyta</taxon>
        <taxon>Embryophyta</taxon>
        <taxon>Tracheophyta</taxon>
        <taxon>Spermatophyta</taxon>
        <taxon>Magnoliopsida</taxon>
        <taxon>eudicotyledons</taxon>
        <taxon>Gunneridae</taxon>
        <taxon>Pentapetalae</taxon>
        <taxon>rosids</taxon>
        <taxon>fabids</taxon>
        <taxon>Fabales</taxon>
        <taxon>Fabaceae</taxon>
        <taxon>Papilionoideae</taxon>
        <taxon>50 kb inversion clade</taxon>
        <taxon>NPAAA clade</taxon>
        <taxon>indigoferoid/millettioid clade</taxon>
        <taxon>Phaseoleae</taxon>
        <taxon>Vigna</taxon>
    </lineage>
</organism>
<protein>
    <recommendedName>
        <fullName evidence="1">Retrotransposon Copia-like N-terminal domain-containing protein</fullName>
    </recommendedName>
</protein>
<dbReference type="Proteomes" id="UP001374535">
    <property type="component" value="Chromosome 7"/>
</dbReference>
<keyword evidence="3" id="KW-1185">Reference proteome</keyword>
<feature type="domain" description="Retrotransposon Copia-like N-terminal" evidence="1">
    <location>
        <begin position="411"/>
        <end position="457"/>
    </location>
</feature>
<dbReference type="PANTHER" id="PTHR37610">
    <property type="entry name" value="CCHC-TYPE DOMAIN-CONTAINING PROTEIN"/>
    <property type="match status" value="1"/>
</dbReference>
<dbReference type="PANTHER" id="PTHR37610:SF55">
    <property type="entry name" value="RETROTRANSPOSON COPIA-LIKE N-TERMINAL DOMAIN-CONTAINING PROTEIN"/>
    <property type="match status" value="1"/>
</dbReference>
<reference evidence="2 3" key="1">
    <citation type="journal article" date="2023" name="Life. Sci Alliance">
        <title>Evolutionary insights into 3D genome organization and epigenetic landscape of Vigna mungo.</title>
        <authorList>
            <person name="Junaid A."/>
            <person name="Singh B."/>
            <person name="Bhatia S."/>
        </authorList>
    </citation>
    <scope>NUCLEOTIDE SEQUENCE [LARGE SCALE GENOMIC DNA]</scope>
    <source>
        <strain evidence="2">Urdbean</strain>
    </source>
</reference>
<dbReference type="Pfam" id="PF14244">
    <property type="entry name" value="Retrotran_gag_3"/>
    <property type="match status" value="1"/>
</dbReference>
<dbReference type="InterPro" id="IPR029472">
    <property type="entry name" value="Copia-like_N"/>
</dbReference>
<gene>
    <name evidence="2" type="ORF">V8G54_024740</name>
</gene>
<proteinExistence type="predicted"/>
<evidence type="ECO:0000313" key="3">
    <source>
        <dbReference type="Proteomes" id="UP001374535"/>
    </source>
</evidence>
<name>A0AAQ3RTF4_VIGMU</name>
<evidence type="ECO:0000313" key="2">
    <source>
        <dbReference type="EMBL" id="WVZ03934.1"/>
    </source>
</evidence>
<dbReference type="AlphaFoldDB" id="A0AAQ3RTF4"/>
<evidence type="ECO:0000259" key="1">
    <source>
        <dbReference type="Pfam" id="PF14244"/>
    </source>
</evidence>
<sequence length="494" mass="56243">MPIPKKNLRLASKEWHNEKDIENEGPVKVAEGKLCDVQLYNYCDHDCYSDCPKVYGARAIVTSKGKDVAVEGKSPTGYFAKVCNLLYCGVSNRPPVLKEDSEVIVEIEMARKSLAIICLKAEYMLQADHQHPEEISDIIRKNHQQSTFCHVHRYNRENYEFDVQEILTSHQYHPHPISYNVRINEWWCDYGHSKLLVSHVIMSLCPNFIPDPEMRRKASGRPTTTRIRNEMDQTTLDQPKKCSYYRNEAKIDMNKTLTLTAIPQCNKAAATPSLLHGSINKCTNHHPSTPFQENHSTKAPSSPTCPHTLNDARCTTPLPRLNEGRQCGQKPWLEPILARSMWAFYSTRCLATIKPPINSTLTLKMSIPRREGDLHLLPFVIGFPSFSSPSMATPFVTLASLQDTTHDYYIHPNENPSLVLVSLILEGHNYHGWVCSMSMALQMKNKFGFIDGYIPCPTDIDPMVPAWKRCNNLVLSWINHSISHEISTSIIWVD</sequence>
<accession>A0AAQ3RTF4</accession>
<dbReference type="EMBL" id="CP144694">
    <property type="protein sequence ID" value="WVZ03934.1"/>
    <property type="molecule type" value="Genomic_DNA"/>
</dbReference>